<keyword evidence="5" id="KW-0479">Metal-binding</keyword>
<reference evidence="8 9" key="1">
    <citation type="submission" date="2020-08" db="EMBL/GenBank/DDBJ databases">
        <title>Plant Genome Project.</title>
        <authorList>
            <person name="Zhang R.-G."/>
        </authorList>
    </citation>
    <scope>NUCLEOTIDE SEQUENCE [LARGE SCALE GENOMIC DNA]</scope>
    <source>
        <tissue evidence="8">Rhizome</tissue>
    </source>
</reference>
<evidence type="ECO:0000256" key="1">
    <source>
        <dbReference type="ARBA" id="ARBA00005142"/>
    </source>
</evidence>
<dbReference type="AlphaFoldDB" id="A0A8J5K7T9"/>
<organism evidence="8 9">
    <name type="scientific">Zingiber officinale</name>
    <name type="common">Ginger</name>
    <name type="synonym">Amomum zingiber</name>
    <dbReference type="NCBI Taxonomy" id="94328"/>
    <lineage>
        <taxon>Eukaryota</taxon>
        <taxon>Viridiplantae</taxon>
        <taxon>Streptophyta</taxon>
        <taxon>Embryophyta</taxon>
        <taxon>Tracheophyta</taxon>
        <taxon>Spermatophyta</taxon>
        <taxon>Magnoliopsida</taxon>
        <taxon>Liliopsida</taxon>
        <taxon>Zingiberales</taxon>
        <taxon>Zingiberaceae</taxon>
        <taxon>Zingiber</taxon>
    </lineage>
</organism>
<evidence type="ECO:0000256" key="4">
    <source>
        <dbReference type="ARBA" id="ARBA00023080"/>
    </source>
</evidence>
<dbReference type="Pfam" id="PF00692">
    <property type="entry name" value="dUTPase"/>
    <property type="match status" value="1"/>
</dbReference>
<evidence type="ECO:0000256" key="2">
    <source>
        <dbReference type="ARBA" id="ARBA00006581"/>
    </source>
</evidence>
<feature type="compositionally biased region" description="Polar residues" evidence="6">
    <location>
        <begin position="267"/>
        <end position="283"/>
    </location>
</feature>
<protein>
    <recommendedName>
        <fullName evidence="5">Deoxyuridine 5'-triphosphate nucleotidohydrolase</fullName>
        <shortName evidence="5">dUTPase</shortName>
        <ecNumber evidence="5">3.6.1.23</ecNumber>
    </recommendedName>
    <alternativeName>
        <fullName evidence="5">dUTP pyrophosphatase</fullName>
    </alternativeName>
</protein>
<dbReference type="CDD" id="cd07557">
    <property type="entry name" value="trimeric_dUTPase"/>
    <property type="match status" value="1"/>
</dbReference>
<dbReference type="InterPro" id="IPR029054">
    <property type="entry name" value="dUTPase-like"/>
</dbReference>
<feature type="region of interest" description="Disordered" evidence="6">
    <location>
        <begin position="267"/>
        <end position="290"/>
    </location>
</feature>
<gene>
    <name evidence="8" type="ORF">ZIOFF_066567</name>
</gene>
<comment type="pathway">
    <text evidence="1 5">Pyrimidine metabolism; dUMP biosynthesis; dUMP from dCTP (dUTP route): step 2/2.</text>
</comment>
<comment type="caution">
    <text evidence="8">The sequence shown here is derived from an EMBL/GenBank/DDBJ whole genome shotgun (WGS) entry which is preliminary data.</text>
</comment>
<evidence type="ECO:0000256" key="5">
    <source>
        <dbReference type="RuleBase" id="RU367024"/>
    </source>
</evidence>
<keyword evidence="5" id="KW-0460">Magnesium</keyword>
<sequence>MVGRLSNTPNVGFEYSINGVVDYLISHGVRALPGRRYSTNALQGLDWVIRPIQVNIPLQPQEVNSRNLIDGRISLSFTNYTAARTNPEPNFNDLDEEDMTREELIAILTEKHPGINVPLDYEYNAYEISACQEEFPFILVHLLSNTATKPETKSSGAAGFDLSADADCVIEPRGRALISTGLNLEIPWGTYGRIATRSSAAWKLGLDVGAGVINSDYRGEIKILVFNHSSKQVVVFQEMFIAQIIFEKIIYPDIYIAPSLFDTTRGNQGFGSTDEASPSQKQPHTTRHKPNWDIFLPKEKQIISAFAEEETLIWHLQEDLGLDYARDTRPGALYSGP</sequence>
<dbReference type="NCBIfam" id="NF001862">
    <property type="entry name" value="PRK00601.1"/>
    <property type="match status" value="1"/>
</dbReference>
<comment type="cofactor">
    <cofactor evidence="5">
        <name>Mg(2+)</name>
        <dbReference type="ChEBI" id="CHEBI:18420"/>
    </cofactor>
</comment>
<dbReference type="InterPro" id="IPR008181">
    <property type="entry name" value="dUTPase"/>
</dbReference>
<dbReference type="NCBIfam" id="TIGR00576">
    <property type="entry name" value="dut"/>
    <property type="match status" value="1"/>
</dbReference>
<dbReference type="GO" id="GO:0006226">
    <property type="term" value="P:dUMP biosynthetic process"/>
    <property type="evidence" value="ECO:0007669"/>
    <property type="project" value="UniProtKB-UniRule"/>
</dbReference>
<name>A0A8J5K7T9_ZINOF</name>
<evidence type="ECO:0000259" key="7">
    <source>
        <dbReference type="Pfam" id="PF00692"/>
    </source>
</evidence>
<dbReference type="Proteomes" id="UP000734854">
    <property type="component" value="Unassembled WGS sequence"/>
</dbReference>
<dbReference type="PANTHER" id="PTHR11241:SF0">
    <property type="entry name" value="DEOXYURIDINE 5'-TRIPHOSPHATE NUCLEOTIDOHYDROLASE"/>
    <property type="match status" value="1"/>
</dbReference>
<dbReference type="Gene3D" id="2.70.40.10">
    <property type="match status" value="1"/>
</dbReference>
<evidence type="ECO:0000313" key="9">
    <source>
        <dbReference type="Proteomes" id="UP000734854"/>
    </source>
</evidence>
<evidence type="ECO:0000313" key="8">
    <source>
        <dbReference type="EMBL" id="KAG6477314.1"/>
    </source>
</evidence>
<comment type="similarity">
    <text evidence="2 5">Belongs to the dUTPase family.</text>
</comment>
<dbReference type="PANTHER" id="PTHR11241">
    <property type="entry name" value="DEOXYURIDINE 5'-TRIPHOSPHATE NUCLEOTIDOHYDROLASE"/>
    <property type="match status" value="1"/>
</dbReference>
<evidence type="ECO:0000256" key="3">
    <source>
        <dbReference type="ARBA" id="ARBA00022801"/>
    </source>
</evidence>
<dbReference type="InterPro" id="IPR036157">
    <property type="entry name" value="dUTPase-like_sf"/>
</dbReference>
<dbReference type="EC" id="3.6.1.23" evidence="5"/>
<dbReference type="SUPFAM" id="SSF51283">
    <property type="entry name" value="dUTPase-like"/>
    <property type="match status" value="1"/>
</dbReference>
<dbReference type="GO" id="GO:0004170">
    <property type="term" value="F:dUTP diphosphatase activity"/>
    <property type="evidence" value="ECO:0007669"/>
    <property type="project" value="UniProtKB-UniRule"/>
</dbReference>
<dbReference type="GO" id="GO:0046081">
    <property type="term" value="P:dUTP catabolic process"/>
    <property type="evidence" value="ECO:0007669"/>
    <property type="project" value="UniProtKB-UniRule"/>
</dbReference>
<feature type="domain" description="dUTPase-like" evidence="7">
    <location>
        <begin position="147"/>
        <end position="273"/>
    </location>
</feature>
<evidence type="ECO:0000256" key="6">
    <source>
        <dbReference type="SAM" id="MobiDB-lite"/>
    </source>
</evidence>
<dbReference type="UniPathway" id="UPA00610">
    <property type="reaction ID" value="UER00666"/>
</dbReference>
<dbReference type="GO" id="GO:0000287">
    <property type="term" value="F:magnesium ion binding"/>
    <property type="evidence" value="ECO:0007669"/>
    <property type="project" value="UniProtKB-UniRule"/>
</dbReference>
<dbReference type="EMBL" id="JACMSC010000018">
    <property type="protein sequence ID" value="KAG6477314.1"/>
    <property type="molecule type" value="Genomic_DNA"/>
</dbReference>
<keyword evidence="4 5" id="KW-0546">Nucleotide metabolism</keyword>
<proteinExistence type="inferred from homology"/>
<comment type="catalytic activity">
    <reaction evidence="5">
        <text>dUTP + H2O = dUMP + diphosphate + H(+)</text>
        <dbReference type="Rhea" id="RHEA:10248"/>
        <dbReference type="ChEBI" id="CHEBI:15377"/>
        <dbReference type="ChEBI" id="CHEBI:15378"/>
        <dbReference type="ChEBI" id="CHEBI:33019"/>
        <dbReference type="ChEBI" id="CHEBI:61555"/>
        <dbReference type="ChEBI" id="CHEBI:246422"/>
        <dbReference type="EC" id="3.6.1.23"/>
    </reaction>
</comment>
<comment type="function">
    <text evidence="5">Involved in nucleotide metabolism via production of dUMP, the immediate precursor of thymidine nucleotides, and decreases the intracellular concentration of dUTP so that uracil cannot be incorporated into DNA.</text>
</comment>
<accession>A0A8J5K7T9</accession>
<keyword evidence="3 5" id="KW-0378">Hydrolase</keyword>
<keyword evidence="9" id="KW-1185">Reference proteome</keyword>
<dbReference type="InterPro" id="IPR033704">
    <property type="entry name" value="dUTPase_trimeric"/>
</dbReference>